<dbReference type="EMBL" id="UINC01179620">
    <property type="protein sequence ID" value="SVD88392.1"/>
    <property type="molecule type" value="Genomic_DNA"/>
</dbReference>
<organism evidence="1">
    <name type="scientific">marine metagenome</name>
    <dbReference type="NCBI Taxonomy" id="408172"/>
    <lineage>
        <taxon>unclassified sequences</taxon>
        <taxon>metagenomes</taxon>
        <taxon>ecological metagenomes</taxon>
    </lineage>
</organism>
<protein>
    <submittedName>
        <fullName evidence="1">Uncharacterized protein</fullName>
    </submittedName>
</protein>
<evidence type="ECO:0000313" key="1">
    <source>
        <dbReference type="EMBL" id="SVD88392.1"/>
    </source>
</evidence>
<proteinExistence type="predicted"/>
<name>A0A382YYQ2_9ZZZZ</name>
<accession>A0A382YYQ2</accession>
<dbReference type="AlphaFoldDB" id="A0A382YYQ2"/>
<sequence length="42" mass="4939">ILLLCMVRTSASQFHQCVTYAKLERVVIILKLRTLNPSIFYR</sequence>
<gene>
    <name evidence="1" type="ORF">METZ01_LOCUS441246</name>
</gene>
<reference evidence="1" key="1">
    <citation type="submission" date="2018-05" db="EMBL/GenBank/DDBJ databases">
        <authorList>
            <person name="Lanie J.A."/>
            <person name="Ng W.-L."/>
            <person name="Kazmierczak K.M."/>
            <person name="Andrzejewski T.M."/>
            <person name="Davidsen T.M."/>
            <person name="Wayne K.J."/>
            <person name="Tettelin H."/>
            <person name="Glass J.I."/>
            <person name="Rusch D."/>
            <person name="Podicherti R."/>
            <person name="Tsui H.-C.T."/>
            <person name="Winkler M.E."/>
        </authorList>
    </citation>
    <scope>NUCLEOTIDE SEQUENCE</scope>
</reference>
<feature type="non-terminal residue" evidence="1">
    <location>
        <position position="1"/>
    </location>
</feature>